<evidence type="ECO:0000313" key="3">
    <source>
        <dbReference type="EMBL" id="GGW23153.1"/>
    </source>
</evidence>
<comment type="caution">
    <text evidence="3">The sequence shown here is derived from an EMBL/GenBank/DDBJ whole genome shotgun (WGS) entry which is preliminary data.</text>
</comment>
<dbReference type="GO" id="GO:0016787">
    <property type="term" value="F:hydrolase activity"/>
    <property type="evidence" value="ECO:0007669"/>
    <property type="project" value="UniProtKB-KW"/>
</dbReference>
<protein>
    <submittedName>
        <fullName evidence="3">Cell wall hydrolase</fullName>
    </submittedName>
</protein>
<keyword evidence="3" id="KW-0378">Hydrolase</keyword>
<dbReference type="AlphaFoldDB" id="A0A918MI00"/>
<accession>A0A918MI00</accession>
<dbReference type="Pfam" id="PF07486">
    <property type="entry name" value="Hydrolase_2"/>
    <property type="match status" value="1"/>
</dbReference>
<name>A0A918MI00_9RHOB</name>
<dbReference type="RefSeq" id="WP_189632458.1">
    <property type="nucleotide sequence ID" value="NZ_BMYQ01000001.1"/>
</dbReference>
<sequence length="246" mass="26035">MRLRLCWTAALLGALVLNGAAFADVTVSQSNDPSVSIDGRMSSLLGLEKSALDRVAPTRLAALADGVAMPQVKVVAKPAAAEVKPEKAVVAKPSKTAVKSSPALISYDPAYLAALPVASGDAEWQCLATAVYHEARGESLKGQFAVAEVVLNRTDNPAYPRSICGVVRQSGNGGCQFSFTCDGKSDAVHDRGAWETAGKIARLMMDGAPRGLTNGALYFHTVGVRPDWSHRFDRTAAIGAHLFYRH</sequence>
<keyword evidence="4" id="KW-1185">Reference proteome</keyword>
<feature type="signal peptide" evidence="1">
    <location>
        <begin position="1"/>
        <end position="23"/>
    </location>
</feature>
<dbReference type="EMBL" id="BMYQ01000001">
    <property type="protein sequence ID" value="GGW23153.1"/>
    <property type="molecule type" value="Genomic_DNA"/>
</dbReference>
<keyword evidence="1" id="KW-0732">Signal</keyword>
<evidence type="ECO:0000259" key="2">
    <source>
        <dbReference type="Pfam" id="PF07486"/>
    </source>
</evidence>
<feature type="chain" id="PRO_5036765783" evidence="1">
    <location>
        <begin position="24"/>
        <end position="246"/>
    </location>
</feature>
<dbReference type="InterPro" id="IPR042047">
    <property type="entry name" value="SleB_dom1"/>
</dbReference>
<feature type="domain" description="Cell wall hydrolase SleB" evidence="2">
    <location>
        <begin position="137"/>
        <end position="244"/>
    </location>
</feature>
<reference evidence="3" key="2">
    <citation type="submission" date="2020-09" db="EMBL/GenBank/DDBJ databases">
        <authorList>
            <person name="Sun Q."/>
            <person name="Kim S."/>
        </authorList>
    </citation>
    <scope>NUCLEOTIDE SEQUENCE</scope>
    <source>
        <strain evidence="3">KCTC 23714</strain>
    </source>
</reference>
<evidence type="ECO:0000313" key="4">
    <source>
        <dbReference type="Proteomes" id="UP000628984"/>
    </source>
</evidence>
<dbReference type="Proteomes" id="UP000628984">
    <property type="component" value="Unassembled WGS sequence"/>
</dbReference>
<gene>
    <name evidence="3" type="ORF">GCM10011452_07590</name>
</gene>
<dbReference type="InterPro" id="IPR011105">
    <property type="entry name" value="Cell_wall_hydrolase_SleB"/>
</dbReference>
<dbReference type="Gene3D" id="1.10.10.2520">
    <property type="entry name" value="Cell wall hydrolase SleB, domain 1"/>
    <property type="match status" value="1"/>
</dbReference>
<evidence type="ECO:0000256" key="1">
    <source>
        <dbReference type="SAM" id="SignalP"/>
    </source>
</evidence>
<organism evidence="3 4">
    <name type="scientific">Gemmobacter lanyuensis</name>
    <dbReference type="NCBI Taxonomy" id="1054497"/>
    <lineage>
        <taxon>Bacteria</taxon>
        <taxon>Pseudomonadati</taxon>
        <taxon>Pseudomonadota</taxon>
        <taxon>Alphaproteobacteria</taxon>
        <taxon>Rhodobacterales</taxon>
        <taxon>Paracoccaceae</taxon>
        <taxon>Gemmobacter</taxon>
    </lineage>
</organism>
<proteinExistence type="predicted"/>
<reference evidence="3" key="1">
    <citation type="journal article" date="2014" name="Int. J. Syst. Evol. Microbiol.">
        <title>Complete genome sequence of Corynebacterium casei LMG S-19264T (=DSM 44701T), isolated from a smear-ripened cheese.</title>
        <authorList>
            <consortium name="US DOE Joint Genome Institute (JGI-PGF)"/>
            <person name="Walter F."/>
            <person name="Albersmeier A."/>
            <person name="Kalinowski J."/>
            <person name="Ruckert C."/>
        </authorList>
    </citation>
    <scope>NUCLEOTIDE SEQUENCE</scope>
    <source>
        <strain evidence="3">KCTC 23714</strain>
    </source>
</reference>